<evidence type="ECO:0000256" key="9">
    <source>
        <dbReference type="ARBA" id="ARBA00037847"/>
    </source>
</evidence>
<evidence type="ECO:0000256" key="8">
    <source>
        <dbReference type="ARBA" id="ARBA00023242"/>
    </source>
</evidence>
<dbReference type="Pfam" id="PF05609">
    <property type="entry name" value="LAP1_C"/>
    <property type="match status" value="1"/>
</dbReference>
<evidence type="ECO:0000313" key="13">
    <source>
        <dbReference type="Proteomes" id="UP000472270"/>
    </source>
</evidence>
<dbReference type="RefSeq" id="XP_016415266.1">
    <property type="nucleotide sequence ID" value="XM_016559780.1"/>
</dbReference>
<dbReference type="Gene3D" id="3.40.50.12190">
    <property type="match status" value="1"/>
</dbReference>
<dbReference type="PANTHER" id="PTHR18843:SF7">
    <property type="entry name" value="LAMINA-ASSOCIATED POLYPEPTIDE 1B ISOFORM 1-RELATED"/>
    <property type="match status" value="1"/>
</dbReference>
<evidence type="ECO:0000313" key="12">
    <source>
        <dbReference type="Ensembl" id="ENSSRHP00000093292.1"/>
    </source>
</evidence>
<dbReference type="OrthoDB" id="6258998at2759"/>
<dbReference type="GO" id="GO:0061024">
    <property type="term" value="P:membrane organization"/>
    <property type="evidence" value="ECO:0007669"/>
    <property type="project" value="TreeGrafter"/>
</dbReference>
<sequence>MYQLYSASYDVFLVVKRVGINTNEFWCGTNALTEVKLTVIVNYYFRERSCVPLKSLRRKPSVIFRFRLTLHRKSKKFEWCDVKKMDSGDSKDVSTRRRSARQASKTGLYSEDLKPRPPLKRTRKMREDDEASRAVNGSKEPKSLTKEDENESPIKMQKLEEKTRSINEKGDGLNQTDEADVEMRENDQDENMDQENSDEEVEQDHKSSLKGSSDQPGTEKVHPAPVLKENLESEALQGSQMSIHLKNEENYRPVTKYGDLSSLGAVPLGSQQEAYRLRYRNRMNYQNPITEKPKYPPGLENWNRYPPTEPQKSNIYQTFKYPITNQTANHKNTELKNLQKPVTSKASPPSSSKVWTSYVCKLLLWSLILTGLLALGFLAYQKFLCSLPQNDVVHPKTVEKFDLELAALRDLFPSQRSVFWKRSGKHLKSHLEMVNPSEPVSVILTAGLQAERTLGCLARSLAMAYSATHNASILEIKGTTKRTQDSNQVKLEIDEALREAFEGDKPAAVVHRFEELPPGSTLIFYRYCDHENAAYKKVFLVFTVMLSVDEIAPTTSLSAVEDMVHDQVKQKFVTSNKSTMFNQMDVDKLSGLWSRISHLILPVAAEEKIEQQGCEA</sequence>
<reference evidence="12" key="2">
    <citation type="submission" date="2025-09" db="UniProtKB">
        <authorList>
            <consortium name="Ensembl"/>
        </authorList>
    </citation>
    <scope>IDENTIFICATION</scope>
</reference>
<keyword evidence="3" id="KW-0597">Phosphoprotein</keyword>
<evidence type="ECO:0000256" key="5">
    <source>
        <dbReference type="ARBA" id="ARBA00022989"/>
    </source>
</evidence>
<evidence type="ECO:0000256" key="7">
    <source>
        <dbReference type="ARBA" id="ARBA00023180"/>
    </source>
</evidence>
<evidence type="ECO:0000259" key="11">
    <source>
        <dbReference type="Pfam" id="PF05609"/>
    </source>
</evidence>
<dbReference type="Ensembl" id="ENSSRHT00000095811.1">
    <property type="protein sequence ID" value="ENSSRHP00000093292.1"/>
    <property type="gene ID" value="ENSSRHG00000045986.1"/>
</dbReference>
<evidence type="ECO:0000256" key="6">
    <source>
        <dbReference type="ARBA" id="ARBA00023136"/>
    </source>
</evidence>
<keyword evidence="6" id="KW-0472">Membrane</keyword>
<dbReference type="Proteomes" id="UP000472270">
    <property type="component" value="Unassembled WGS sequence"/>
</dbReference>
<keyword evidence="5" id="KW-1133">Transmembrane helix</keyword>
<comment type="subcellular location">
    <subcellularLocation>
        <location evidence="9">Endomembrane system</location>
        <topology evidence="9">Single-pass membrane protein</topology>
    </subcellularLocation>
    <subcellularLocation>
        <location evidence="1">Nucleus envelope</location>
    </subcellularLocation>
</comment>
<organism evidence="12 13">
    <name type="scientific">Sinocyclocheilus rhinocerous</name>
    <dbReference type="NCBI Taxonomy" id="307959"/>
    <lineage>
        <taxon>Eukaryota</taxon>
        <taxon>Metazoa</taxon>
        <taxon>Chordata</taxon>
        <taxon>Craniata</taxon>
        <taxon>Vertebrata</taxon>
        <taxon>Euteleostomi</taxon>
        <taxon>Actinopterygii</taxon>
        <taxon>Neopterygii</taxon>
        <taxon>Teleostei</taxon>
        <taxon>Ostariophysi</taxon>
        <taxon>Cypriniformes</taxon>
        <taxon>Cyprinidae</taxon>
        <taxon>Cyprininae</taxon>
        <taxon>Sinocyclocheilus</taxon>
    </lineage>
</organism>
<accession>A0A673MSD3</accession>
<dbReference type="InterPro" id="IPR008662">
    <property type="entry name" value="TOIP1/2"/>
</dbReference>
<dbReference type="AlphaFoldDB" id="A0A673MSD3"/>
<dbReference type="GeneID" id="107745795"/>
<feature type="compositionally biased region" description="Basic and acidic residues" evidence="10">
    <location>
        <begin position="157"/>
        <end position="171"/>
    </location>
</feature>
<dbReference type="GO" id="GO:0016020">
    <property type="term" value="C:membrane"/>
    <property type="evidence" value="ECO:0007669"/>
    <property type="project" value="TreeGrafter"/>
</dbReference>
<keyword evidence="7" id="KW-0325">Glycoprotein</keyword>
<dbReference type="KEGG" id="srx:107745795"/>
<dbReference type="InterPro" id="IPR046753">
    <property type="entry name" value="TOIP1/2_C"/>
</dbReference>
<evidence type="ECO:0000256" key="1">
    <source>
        <dbReference type="ARBA" id="ARBA00004259"/>
    </source>
</evidence>
<reference evidence="12" key="1">
    <citation type="submission" date="2025-08" db="UniProtKB">
        <authorList>
            <consortium name="Ensembl"/>
        </authorList>
    </citation>
    <scope>IDENTIFICATION</scope>
</reference>
<feature type="region of interest" description="Disordered" evidence="10">
    <location>
        <begin position="85"/>
        <end position="222"/>
    </location>
</feature>
<dbReference type="GO" id="GO:0001671">
    <property type="term" value="F:ATPase activator activity"/>
    <property type="evidence" value="ECO:0007669"/>
    <property type="project" value="InterPro"/>
</dbReference>
<keyword evidence="13" id="KW-1185">Reference proteome</keyword>
<keyword evidence="8" id="KW-0539">Nucleus</keyword>
<comment type="similarity">
    <text evidence="2">Belongs to the TOR1AIP family.</text>
</comment>
<name>A0A673MSD3_9TELE</name>
<evidence type="ECO:0000256" key="2">
    <source>
        <dbReference type="ARBA" id="ARBA00007860"/>
    </source>
</evidence>
<protein>
    <submittedName>
        <fullName evidence="12">Torsin-1A-interacting protein 1-like</fullName>
    </submittedName>
</protein>
<dbReference type="GO" id="GO:0005635">
    <property type="term" value="C:nuclear envelope"/>
    <property type="evidence" value="ECO:0007669"/>
    <property type="project" value="UniProtKB-SubCell"/>
</dbReference>
<feature type="domain" description="Torsin-1A-interacting protein 1/2 AAA+ activator" evidence="11">
    <location>
        <begin position="386"/>
        <end position="614"/>
    </location>
</feature>
<feature type="compositionally biased region" description="Acidic residues" evidence="10">
    <location>
        <begin position="187"/>
        <end position="202"/>
    </location>
</feature>
<proteinExistence type="inferred from homology"/>
<gene>
    <name evidence="12" type="primary">LOC107745795</name>
</gene>
<evidence type="ECO:0000256" key="10">
    <source>
        <dbReference type="SAM" id="MobiDB-lite"/>
    </source>
</evidence>
<evidence type="ECO:0000256" key="3">
    <source>
        <dbReference type="ARBA" id="ARBA00022553"/>
    </source>
</evidence>
<feature type="compositionally biased region" description="Basic and acidic residues" evidence="10">
    <location>
        <begin position="85"/>
        <end position="95"/>
    </location>
</feature>
<dbReference type="InterPro" id="IPR038599">
    <property type="entry name" value="LAP1C-like_C_sf"/>
</dbReference>
<keyword evidence="4" id="KW-0812">Transmembrane</keyword>
<dbReference type="PANTHER" id="PTHR18843">
    <property type="entry name" value="TORSIN-1A-INTERACTING PROTEIN"/>
    <property type="match status" value="1"/>
</dbReference>
<evidence type="ECO:0000256" key="4">
    <source>
        <dbReference type="ARBA" id="ARBA00022692"/>
    </source>
</evidence>